<name>A0A9C6XS58_FRAOC</name>
<dbReference type="GeneID" id="113209407"/>
<organism evidence="1 2">
    <name type="scientific">Frankliniella occidentalis</name>
    <name type="common">Western flower thrips</name>
    <name type="synonym">Euthrips occidentalis</name>
    <dbReference type="NCBI Taxonomy" id="133901"/>
    <lineage>
        <taxon>Eukaryota</taxon>
        <taxon>Metazoa</taxon>
        <taxon>Ecdysozoa</taxon>
        <taxon>Arthropoda</taxon>
        <taxon>Hexapoda</taxon>
        <taxon>Insecta</taxon>
        <taxon>Pterygota</taxon>
        <taxon>Neoptera</taxon>
        <taxon>Paraneoptera</taxon>
        <taxon>Thysanoptera</taxon>
        <taxon>Terebrantia</taxon>
        <taxon>Thripoidea</taxon>
        <taxon>Thripidae</taxon>
        <taxon>Frankliniella</taxon>
    </lineage>
</organism>
<protein>
    <submittedName>
        <fullName evidence="2">Uncharacterized protein LOC113209407 isoform X2</fullName>
    </submittedName>
</protein>
<gene>
    <name evidence="2" type="primary">LOC113209407</name>
</gene>
<proteinExistence type="predicted"/>
<reference evidence="2" key="1">
    <citation type="submission" date="2025-08" db="UniProtKB">
        <authorList>
            <consortium name="RefSeq"/>
        </authorList>
    </citation>
    <scope>IDENTIFICATION</scope>
    <source>
        <tissue evidence="2">Whole organism</tissue>
    </source>
</reference>
<evidence type="ECO:0000313" key="2">
    <source>
        <dbReference type="RefSeq" id="XP_052129030.1"/>
    </source>
</evidence>
<sequence length="393" mass="43238">MILESRGFDYTDGQYREIDNRLTDCLKNVPETYNSGVLNAPGTDCRYSAGLYKVNEGVEKEALTNLIIECLAEREVDADSMDTARQCLEKSLAIDLPTDTIDQNRYSPNEIAELNDRMAACVDSVEADDVTFAFTTAGNDCRYMAGEYNLDQGVPKENLTDLIAQCLRTQGVSEEKVTAATHCLRESLAKDLGMDKLPYSDYQIAVIDVRMVKCLDAVTDTSKAGYLASPGTACRYFGLEQLRAGVQRRDLANMVVACLSGQGTAPDAVSAAQQCLGWSLSKDLDEELVEEKLYTDDQIDELEVRLAECLDVVPGNFHSCSGGERYCWNVPGDICRTEAGDKLYNGFAKEALTDEIVGCLDSQEVMPVDVFTARECLRASLAKDFSAVNSYQN</sequence>
<dbReference type="RefSeq" id="XP_052129030.1">
    <property type="nucleotide sequence ID" value="XM_052273070.1"/>
</dbReference>
<evidence type="ECO:0000313" key="1">
    <source>
        <dbReference type="Proteomes" id="UP000504606"/>
    </source>
</evidence>
<accession>A0A9C6XS58</accession>
<keyword evidence="1" id="KW-1185">Reference proteome</keyword>
<dbReference type="AlphaFoldDB" id="A0A9C6XS58"/>
<dbReference type="Proteomes" id="UP000504606">
    <property type="component" value="Unplaced"/>
</dbReference>